<dbReference type="Gene3D" id="1.25.40.10">
    <property type="entry name" value="Tetratricopeptide repeat domain"/>
    <property type="match status" value="4"/>
</dbReference>
<feature type="repeat" description="TPR" evidence="3">
    <location>
        <begin position="550"/>
        <end position="583"/>
    </location>
</feature>
<dbReference type="InterPro" id="IPR011990">
    <property type="entry name" value="TPR-like_helical_dom_sf"/>
</dbReference>
<dbReference type="PANTHER" id="PTHR44943">
    <property type="entry name" value="CELLULOSE SYNTHASE OPERON PROTEIN C"/>
    <property type="match status" value="1"/>
</dbReference>
<dbReference type="Pfam" id="PF13432">
    <property type="entry name" value="TPR_16"/>
    <property type="match status" value="1"/>
</dbReference>
<dbReference type="Pfam" id="PF00515">
    <property type="entry name" value="TPR_1"/>
    <property type="match status" value="3"/>
</dbReference>
<dbReference type="PROSITE" id="PS50293">
    <property type="entry name" value="TPR_REGION"/>
    <property type="match status" value="2"/>
</dbReference>
<dbReference type="PATRIC" id="fig|1705564.3.peg.1112"/>
<feature type="repeat" description="TPR" evidence="3">
    <location>
        <begin position="516"/>
        <end position="549"/>
    </location>
</feature>
<dbReference type="SMART" id="SM00028">
    <property type="entry name" value="TPR"/>
    <property type="match status" value="11"/>
</dbReference>
<evidence type="ECO:0000256" key="2">
    <source>
        <dbReference type="ARBA" id="ARBA00022803"/>
    </source>
</evidence>
<accession>A0A150J3S3</accession>
<dbReference type="InterPro" id="IPR019734">
    <property type="entry name" value="TPR_rpt"/>
</dbReference>
<dbReference type="Proteomes" id="UP000075578">
    <property type="component" value="Unassembled WGS sequence"/>
</dbReference>
<protein>
    <submittedName>
        <fullName evidence="5">Lipoprotein NlpI</fullName>
    </submittedName>
</protein>
<feature type="repeat" description="TPR" evidence="3">
    <location>
        <begin position="754"/>
        <end position="787"/>
    </location>
</feature>
<feature type="repeat" description="TPR" evidence="3">
    <location>
        <begin position="482"/>
        <end position="515"/>
    </location>
</feature>
<sequence length="824" mass="94605">MSSDILDIRSLKKICKAYKQIFSIISPFYHKRDFEINKRGLFISLVKEMNLPQELRSNLISSLGDSQISIALQEHLLGNESEIARNEINDFICELETILTFFQNNLSQNSKHELNLAIFKRLLVYPIHIAPEFEDKFNSNRSKVEQYLLELSQNEHNLSNPITSNQDSNEAISIDGSKSPKKLPENAKEKLRIALTQGKTYRECAETFGCSSQTVSYYAKKYNLNILEDKSNISIEQLRIALDQGKNYRECAEIFGCSINKIAYNARKYNLNKFSNKSKKTHLTKEKLEYHLMKMTPAQFASQYGYNKQYVYSRMRAFGIKSNIRLTSDENDAKVLEAIKETPCIQFEDLINMKILSRGALSKSIQRIRDKGLIGYGYATKTNFLHKLHLERQSMEIEQELFNIVKNNPGICVEDLSEILRIPEEGILKLANNLVAHEIIQFGYVALNAHSLIEKGNNFFEEGDYNEAIKCYEKAHIIDKSLECYYNRGRAFIALSQYEKAIESFDEVIKIDPLVLDAFYFKAIALMKLDKYDDALKYLGKVLDINAKHSLSIFNKGIALYMLGRYNESLEFYNNILNENPFNSKAWYNKALALKKLYLYEDAIQSNEKALELDPTNIKIWNNKGTILNKIGKYYEALKSFDKALELCQVDAYVLNNKGNVLYNLNNFESAIICYNKAIDINSSNPFFLYNKALTLVRLNKIVEAISYYDLAITIKSDFIIAWINKGISHENLGQHKEAINCFDRVINSEPSIPIVWYYKGNVLINVNSYQEANECFSRAIDLNPMLSKAWNGKGLALTALGLYSDARIAYSRAERSVFNSGLI</sequence>
<name>A0A150J3S3_9EURY</name>
<dbReference type="EMBL" id="LNGD01000061">
    <property type="protein sequence ID" value="KYC51614.1"/>
    <property type="molecule type" value="Genomic_DNA"/>
</dbReference>
<feature type="compositionally biased region" description="Polar residues" evidence="4">
    <location>
        <begin position="159"/>
        <end position="171"/>
    </location>
</feature>
<dbReference type="Pfam" id="PF12895">
    <property type="entry name" value="ANAPC3"/>
    <property type="match status" value="1"/>
</dbReference>
<comment type="caution">
    <text evidence="5">The sequence shown here is derived from an EMBL/GenBank/DDBJ whole genome shotgun (WGS) entry which is preliminary data.</text>
</comment>
<proteinExistence type="predicted"/>
<feature type="repeat" description="TPR" evidence="3">
    <location>
        <begin position="720"/>
        <end position="753"/>
    </location>
</feature>
<gene>
    <name evidence="5" type="ORF">AMQ74_01076</name>
</gene>
<evidence type="ECO:0000313" key="5">
    <source>
        <dbReference type="EMBL" id="KYC51614.1"/>
    </source>
</evidence>
<dbReference type="PANTHER" id="PTHR44943:SF4">
    <property type="entry name" value="TPR REPEAT-CONTAINING PROTEIN MJ0798"/>
    <property type="match status" value="1"/>
</dbReference>
<dbReference type="Gene3D" id="1.10.10.60">
    <property type="entry name" value="Homeodomain-like"/>
    <property type="match status" value="1"/>
</dbReference>
<dbReference type="InterPro" id="IPR051685">
    <property type="entry name" value="Ycf3/AcsC/BcsC/TPR_MFPF"/>
</dbReference>
<dbReference type="SUPFAM" id="SSF48452">
    <property type="entry name" value="TPR-like"/>
    <property type="match status" value="2"/>
</dbReference>
<evidence type="ECO:0000256" key="1">
    <source>
        <dbReference type="ARBA" id="ARBA00022737"/>
    </source>
</evidence>
<keyword evidence="1" id="KW-0677">Repeat</keyword>
<dbReference type="PROSITE" id="PS50005">
    <property type="entry name" value="TPR"/>
    <property type="match status" value="8"/>
</dbReference>
<reference evidence="5 6" key="1">
    <citation type="journal article" date="2016" name="ISME J.">
        <title>Chasing the elusive Euryarchaeota class WSA2: genomes reveal a uniquely fastidious methyl-reducing methanogen.</title>
        <authorList>
            <person name="Nobu M.K."/>
            <person name="Narihiro T."/>
            <person name="Kuroda K."/>
            <person name="Mei R."/>
            <person name="Liu W.T."/>
        </authorList>
    </citation>
    <scope>NUCLEOTIDE SEQUENCE [LARGE SCALE GENOMIC DNA]</scope>
    <source>
        <strain evidence="5">U1lsi0528_Bin089</strain>
    </source>
</reference>
<dbReference type="Pfam" id="PF13181">
    <property type="entry name" value="TPR_8"/>
    <property type="match status" value="2"/>
</dbReference>
<feature type="region of interest" description="Disordered" evidence="4">
    <location>
        <begin position="159"/>
        <end position="183"/>
    </location>
</feature>
<feature type="repeat" description="TPR" evidence="3">
    <location>
        <begin position="618"/>
        <end position="651"/>
    </location>
</feature>
<feature type="repeat" description="TPR" evidence="3">
    <location>
        <begin position="584"/>
        <end position="617"/>
    </location>
</feature>
<evidence type="ECO:0000256" key="3">
    <source>
        <dbReference type="PROSITE-ProRule" id="PRU00339"/>
    </source>
</evidence>
<feature type="repeat" description="TPR" evidence="3">
    <location>
        <begin position="652"/>
        <end position="685"/>
    </location>
</feature>
<keyword evidence="2 3" id="KW-0802">TPR repeat</keyword>
<dbReference type="AlphaFoldDB" id="A0A150J3S3"/>
<evidence type="ECO:0000256" key="4">
    <source>
        <dbReference type="SAM" id="MobiDB-lite"/>
    </source>
</evidence>
<evidence type="ECO:0000313" key="6">
    <source>
        <dbReference type="Proteomes" id="UP000075578"/>
    </source>
</evidence>
<keyword evidence="5" id="KW-0449">Lipoprotein</keyword>
<organism evidence="5 6">
    <name type="scientific">Candidatus Methanofastidiosum methylothiophilum</name>
    <dbReference type="NCBI Taxonomy" id="1705564"/>
    <lineage>
        <taxon>Archaea</taxon>
        <taxon>Methanobacteriati</taxon>
        <taxon>Methanobacteriota</taxon>
        <taxon>Stenosarchaea group</taxon>
        <taxon>Candidatus Methanofastidiosia</taxon>
        <taxon>Candidatus Methanofastidiosales</taxon>
        <taxon>Candidatus Methanofastidiosaceae</taxon>
        <taxon>Candidatus Methanofastidiosum</taxon>
    </lineage>
</organism>